<dbReference type="AlphaFoldDB" id="A0A0F9GR93"/>
<dbReference type="EMBL" id="LAZR01025426">
    <property type="protein sequence ID" value="KKL71950.1"/>
    <property type="molecule type" value="Genomic_DNA"/>
</dbReference>
<name>A0A0F9GR93_9ZZZZ</name>
<evidence type="ECO:0000313" key="2">
    <source>
        <dbReference type="EMBL" id="KKL71950.1"/>
    </source>
</evidence>
<protein>
    <submittedName>
        <fullName evidence="2">Uncharacterized protein</fullName>
    </submittedName>
</protein>
<accession>A0A0F9GR93</accession>
<sequence length="156" mass="17575">MSNDNRNIILSHQAIDDANDSSYRQQQMEQHRMMIGLLDANVKRLKTELADMTAQRDAWRTTAIALEQKPGRLKTVASTAEQKRIVILDVLRVSGGYVTGSDWDASHRNILTHLKNELHYVDIDYEQTPSIWHITPAGRAALAAHNARNESEADAT</sequence>
<gene>
    <name evidence="2" type="ORF">LCGC14_2089780</name>
</gene>
<organism evidence="2">
    <name type="scientific">marine sediment metagenome</name>
    <dbReference type="NCBI Taxonomy" id="412755"/>
    <lineage>
        <taxon>unclassified sequences</taxon>
        <taxon>metagenomes</taxon>
        <taxon>ecological metagenomes</taxon>
    </lineage>
</organism>
<keyword evidence="1" id="KW-0175">Coiled coil</keyword>
<proteinExistence type="predicted"/>
<evidence type="ECO:0000256" key="1">
    <source>
        <dbReference type="SAM" id="Coils"/>
    </source>
</evidence>
<feature type="coiled-coil region" evidence="1">
    <location>
        <begin position="35"/>
        <end position="62"/>
    </location>
</feature>
<reference evidence="2" key="1">
    <citation type="journal article" date="2015" name="Nature">
        <title>Complex archaea that bridge the gap between prokaryotes and eukaryotes.</title>
        <authorList>
            <person name="Spang A."/>
            <person name="Saw J.H."/>
            <person name="Jorgensen S.L."/>
            <person name="Zaremba-Niedzwiedzka K."/>
            <person name="Martijn J."/>
            <person name="Lind A.E."/>
            <person name="van Eijk R."/>
            <person name="Schleper C."/>
            <person name="Guy L."/>
            <person name="Ettema T.J."/>
        </authorList>
    </citation>
    <scope>NUCLEOTIDE SEQUENCE</scope>
</reference>
<comment type="caution">
    <text evidence="2">The sequence shown here is derived from an EMBL/GenBank/DDBJ whole genome shotgun (WGS) entry which is preliminary data.</text>
</comment>